<gene>
    <name evidence="3" type="ORF">GCM10023351_29750</name>
</gene>
<evidence type="ECO:0008006" key="5">
    <source>
        <dbReference type="Google" id="ProtNLM"/>
    </source>
</evidence>
<keyword evidence="2" id="KW-1133">Transmembrane helix</keyword>
<evidence type="ECO:0000256" key="1">
    <source>
        <dbReference type="SAM" id="Coils"/>
    </source>
</evidence>
<evidence type="ECO:0000256" key="2">
    <source>
        <dbReference type="SAM" id="Phobius"/>
    </source>
</evidence>
<keyword evidence="2" id="KW-0472">Membrane</keyword>
<evidence type="ECO:0000313" key="3">
    <source>
        <dbReference type="EMBL" id="GAA4782460.1"/>
    </source>
</evidence>
<sequence length="334" mass="36773">MGGQMLGGGVIVAVAVLLWIVYLLPTWQSRMRYDAAERNAVRLNQALRVLAETSETPDEIRLELSAREARAQQRLVKRLRAEDARLQAEYEKLEVDRKRLEVQAQVDRTRAETELALENRRRELVAEAERRRREIEAARNAPEVVRVRQARARRAVRLIATLVVAAGLAFTGFGSWALMSGGSGWLLAGGIAALAVGVRTLQRMATVARRARRRVVRAAEPARVVLPPVRERREAPALLNPEDRGWKPRTLPAPLTTVAGSRAAVALDGAAAQEALRQAAREEAIREEAARRAPVPITTARPAAAASAFAGMGYIDDAEIEDHVRRLLARRAAG</sequence>
<keyword evidence="4" id="KW-1185">Reference proteome</keyword>
<dbReference type="RefSeq" id="WP_345440837.1">
    <property type="nucleotide sequence ID" value="NZ_BAABKO010000005.1"/>
</dbReference>
<dbReference type="EMBL" id="BAABKO010000005">
    <property type="protein sequence ID" value="GAA4782460.1"/>
    <property type="molecule type" value="Genomic_DNA"/>
</dbReference>
<dbReference type="Proteomes" id="UP001501645">
    <property type="component" value="Unassembled WGS sequence"/>
</dbReference>
<accession>A0ABP9ANQ2</accession>
<keyword evidence="1" id="KW-0175">Coiled coil</keyword>
<protein>
    <recommendedName>
        <fullName evidence="5">Large exoprotein</fullName>
    </recommendedName>
</protein>
<feature type="coiled-coil region" evidence="1">
    <location>
        <begin position="33"/>
        <end position="141"/>
    </location>
</feature>
<name>A0ABP9ANQ2_9MICO</name>
<feature type="transmembrane region" description="Helical" evidence="2">
    <location>
        <begin position="184"/>
        <end position="202"/>
    </location>
</feature>
<organism evidence="3 4">
    <name type="scientific">Microbacterium gilvum</name>
    <dbReference type="NCBI Taxonomy" id="1336204"/>
    <lineage>
        <taxon>Bacteria</taxon>
        <taxon>Bacillati</taxon>
        <taxon>Actinomycetota</taxon>
        <taxon>Actinomycetes</taxon>
        <taxon>Micrococcales</taxon>
        <taxon>Microbacteriaceae</taxon>
        <taxon>Microbacterium</taxon>
    </lineage>
</organism>
<comment type="caution">
    <text evidence="3">The sequence shown here is derived from an EMBL/GenBank/DDBJ whole genome shotgun (WGS) entry which is preliminary data.</text>
</comment>
<feature type="transmembrane region" description="Helical" evidence="2">
    <location>
        <begin position="155"/>
        <end position="178"/>
    </location>
</feature>
<evidence type="ECO:0000313" key="4">
    <source>
        <dbReference type="Proteomes" id="UP001501645"/>
    </source>
</evidence>
<feature type="transmembrane region" description="Helical" evidence="2">
    <location>
        <begin position="6"/>
        <end position="24"/>
    </location>
</feature>
<proteinExistence type="predicted"/>
<keyword evidence="2" id="KW-0812">Transmembrane</keyword>
<reference evidence="4" key="1">
    <citation type="journal article" date="2019" name="Int. J. Syst. Evol. Microbiol.">
        <title>The Global Catalogue of Microorganisms (GCM) 10K type strain sequencing project: providing services to taxonomists for standard genome sequencing and annotation.</title>
        <authorList>
            <consortium name="The Broad Institute Genomics Platform"/>
            <consortium name="The Broad Institute Genome Sequencing Center for Infectious Disease"/>
            <person name="Wu L."/>
            <person name="Ma J."/>
        </authorList>
    </citation>
    <scope>NUCLEOTIDE SEQUENCE [LARGE SCALE GENOMIC DNA]</scope>
    <source>
        <strain evidence="4">JCM 18537</strain>
    </source>
</reference>